<dbReference type="EMBL" id="JAGEMI010000001">
    <property type="protein sequence ID" value="MBO1867339.1"/>
    <property type="molecule type" value="Genomic_DNA"/>
</dbReference>
<name>A0A939S527_9BRAD</name>
<dbReference type="EMBL" id="CP086136">
    <property type="protein sequence ID" value="UEM10884.1"/>
    <property type="molecule type" value="Genomic_DNA"/>
</dbReference>
<reference evidence="2 3" key="2">
    <citation type="journal article" date="2022" name="Int. J. Syst. Evol. Microbiol.">
        <title>Strains of Bradyrhizobium barranii sp. nov. associated with legumes native to Canada are symbionts of soybeans and belong to different subspecies (subsp. barranii subsp. nov. and subsp. apii subsp. nov.) and symbiovars (sv. glycinearum and sv. septentrionale).</title>
        <authorList>
            <person name="Bromfield E.S.P."/>
            <person name="Cloutier S."/>
            <person name="Wasai-Hara S."/>
            <person name="Minamisawa K."/>
        </authorList>
    </citation>
    <scope>NUCLEOTIDE SEQUENCE [LARGE SCALE GENOMIC DNA]</scope>
    <source>
        <strain evidence="2 3">144S4</strain>
    </source>
</reference>
<evidence type="ECO:0008006" key="4">
    <source>
        <dbReference type="Google" id="ProtNLM"/>
    </source>
</evidence>
<dbReference type="AlphaFoldDB" id="A0A939S527"/>
<evidence type="ECO:0000313" key="3">
    <source>
        <dbReference type="Proteomes" id="UP000664702"/>
    </source>
</evidence>
<gene>
    <name evidence="2" type="ORF">J4G43_040740</name>
    <name evidence="1" type="ORF">J4G43_42595</name>
</gene>
<dbReference type="Proteomes" id="UP000664702">
    <property type="component" value="Chromosome"/>
</dbReference>
<reference evidence="1" key="1">
    <citation type="submission" date="2021-03" db="EMBL/GenBank/DDBJ databases">
        <title>Whole Genome Sequence of Bradyrhizobium sp. Strain 144S4.</title>
        <authorList>
            <person name="Bromfield E.S.P."/>
            <person name="Cloutier S."/>
        </authorList>
    </citation>
    <scope>NUCLEOTIDE SEQUENCE [LARGE SCALE GENOMIC DNA]</scope>
    <source>
        <strain evidence="1">144S4</strain>
    </source>
</reference>
<organism evidence="1">
    <name type="scientific">Bradyrhizobium barranii subsp. barranii</name>
    <dbReference type="NCBI Taxonomy" id="2823807"/>
    <lineage>
        <taxon>Bacteria</taxon>
        <taxon>Pseudomonadati</taxon>
        <taxon>Pseudomonadota</taxon>
        <taxon>Alphaproteobacteria</taxon>
        <taxon>Hyphomicrobiales</taxon>
        <taxon>Nitrobacteraceae</taxon>
        <taxon>Bradyrhizobium</taxon>
        <taxon>Bradyrhizobium barranii</taxon>
    </lineage>
</organism>
<accession>A0A939S527</accession>
<evidence type="ECO:0000313" key="2">
    <source>
        <dbReference type="EMBL" id="UEM10884.1"/>
    </source>
</evidence>
<dbReference type="RefSeq" id="WP_208088312.1">
    <property type="nucleotide sequence ID" value="NZ_CP086136.1"/>
</dbReference>
<evidence type="ECO:0000313" key="1">
    <source>
        <dbReference type="EMBL" id="MBO1867339.1"/>
    </source>
</evidence>
<protein>
    <recommendedName>
        <fullName evidence="4">SIR2-like protein</fullName>
    </recommendedName>
</protein>
<dbReference type="KEGG" id="bban:J4G43_040740"/>
<sequence>MGYEAIQGSIDVIARYMPRSNQDIAEKNIEKLLTHCKIYLELFGLEEARDVAEFIASAEKSIAARVDFVSDQTDLSAHQAILRKIARRGARKPRARVFTTNYDLGFEYAAKHNERLSVEPQMGLAPEPHPIGRIQLLASVDQKKKRLIRGLAISSNGTAVLA</sequence>
<proteinExistence type="predicted"/>